<accession>A0A2J7ZJV3</accession>
<proteinExistence type="predicted"/>
<name>A0A2J7ZJV3_9CHLO</name>
<dbReference type="AlphaFoldDB" id="A0A2J7ZJV3"/>
<gene>
    <name evidence="1" type="ORF">TSOC_013618</name>
</gene>
<dbReference type="EMBL" id="PGGS01001310">
    <property type="protein sequence ID" value="PNH00554.1"/>
    <property type="molecule type" value="Genomic_DNA"/>
</dbReference>
<comment type="caution">
    <text evidence="1">The sequence shown here is derived from an EMBL/GenBank/DDBJ whole genome shotgun (WGS) entry which is preliminary data.</text>
</comment>
<dbReference type="OrthoDB" id="539801at2759"/>
<evidence type="ECO:0000313" key="1">
    <source>
        <dbReference type="EMBL" id="PNH00554.1"/>
    </source>
</evidence>
<sequence length="224" mass="23201">ISIAEAGFITTLATAAAGVETDQLLLYGGQLYDTKSPCYSTAARPQCLPWAGRSFEWAISQQELQEALGGLKPSARVSVHGSFVGGSRLLCARGLEWKLFLLVDHRATSAGVYVDCDLPAAYDVSGSRLGSSSKAIAVVGLEAHLTVHGWSGAARRDAYGNTFRAAPPHFGLGPVLTQTGGGCHTALPLARPQPVGGGGGALEGWAAYLRDGQLTGTLTLLPAP</sequence>
<organism evidence="1 2">
    <name type="scientific">Tetrabaena socialis</name>
    <dbReference type="NCBI Taxonomy" id="47790"/>
    <lineage>
        <taxon>Eukaryota</taxon>
        <taxon>Viridiplantae</taxon>
        <taxon>Chlorophyta</taxon>
        <taxon>core chlorophytes</taxon>
        <taxon>Chlorophyceae</taxon>
        <taxon>CS clade</taxon>
        <taxon>Chlamydomonadales</taxon>
        <taxon>Tetrabaenaceae</taxon>
        <taxon>Tetrabaena</taxon>
    </lineage>
</organism>
<dbReference type="Proteomes" id="UP000236333">
    <property type="component" value="Unassembled WGS sequence"/>
</dbReference>
<keyword evidence="2" id="KW-1185">Reference proteome</keyword>
<feature type="non-terminal residue" evidence="1">
    <location>
        <position position="1"/>
    </location>
</feature>
<protein>
    <submittedName>
        <fullName evidence="1">Uncharacterized protein</fullName>
    </submittedName>
</protein>
<evidence type="ECO:0000313" key="2">
    <source>
        <dbReference type="Proteomes" id="UP000236333"/>
    </source>
</evidence>
<reference evidence="1 2" key="1">
    <citation type="journal article" date="2017" name="Mol. Biol. Evol.">
        <title>The 4-celled Tetrabaena socialis nuclear genome reveals the essential components for genetic control of cell number at the origin of multicellularity in the volvocine lineage.</title>
        <authorList>
            <person name="Featherston J."/>
            <person name="Arakaki Y."/>
            <person name="Hanschen E.R."/>
            <person name="Ferris P.J."/>
            <person name="Michod R.E."/>
            <person name="Olson B.J.S.C."/>
            <person name="Nozaki H."/>
            <person name="Durand P.M."/>
        </authorList>
    </citation>
    <scope>NUCLEOTIDE SEQUENCE [LARGE SCALE GENOMIC DNA]</scope>
    <source>
        <strain evidence="1 2">NIES-571</strain>
    </source>
</reference>